<accession>A0A0D0QC37</accession>
<keyword evidence="3" id="KW-1185">Reference proteome</keyword>
<reference evidence="2 3" key="1">
    <citation type="submission" date="2013-01" db="EMBL/GenBank/DDBJ databases">
        <authorList>
            <person name="Fiebig A."/>
            <person name="Goeker M."/>
            <person name="Klenk H.-P.P."/>
        </authorList>
    </citation>
    <scope>NUCLEOTIDE SEQUENCE [LARGE SCALE GENOMIC DNA]</scope>
    <source>
        <strain evidence="2 3">DSM 24838</strain>
    </source>
</reference>
<gene>
    <name evidence="2" type="ORF">Wenmar_01437</name>
</gene>
<dbReference type="RefSeq" id="WP_018301201.1">
    <property type="nucleotide sequence ID" value="NZ_KB902276.1"/>
</dbReference>
<name>A0A0D0QC37_9RHOB</name>
<keyword evidence="1" id="KW-0732">Signal</keyword>
<feature type="signal peptide" evidence="1">
    <location>
        <begin position="1"/>
        <end position="17"/>
    </location>
</feature>
<dbReference type="AlphaFoldDB" id="A0A0D0QC37"/>
<protein>
    <submittedName>
        <fullName evidence="2">Uncharacterized protein</fullName>
    </submittedName>
</protein>
<dbReference type="EMBL" id="AONG01000008">
    <property type="protein sequence ID" value="KIQ69867.1"/>
    <property type="molecule type" value="Genomic_DNA"/>
</dbReference>
<evidence type="ECO:0000313" key="3">
    <source>
        <dbReference type="Proteomes" id="UP000035100"/>
    </source>
</evidence>
<dbReference type="eggNOG" id="ENOG502ZVFM">
    <property type="taxonomic scope" value="Bacteria"/>
</dbReference>
<comment type="caution">
    <text evidence="2">The sequence shown here is derived from an EMBL/GenBank/DDBJ whole genome shotgun (WGS) entry which is preliminary data.</text>
</comment>
<dbReference type="Proteomes" id="UP000035100">
    <property type="component" value="Unassembled WGS sequence"/>
</dbReference>
<proteinExistence type="predicted"/>
<evidence type="ECO:0000313" key="2">
    <source>
        <dbReference type="EMBL" id="KIQ69867.1"/>
    </source>
</evidence>
<dbReference type="OrthoDB" id="7842537at2"/>
<evidence type="ECO:0000256" key="1">
    <source>
        <dbReference type="SAM" id="SignalP"/>
    </source>
</evidence>
<feature type="chain" id="PRO_5002219115" evidence="1">
    <location>
        <begin position="18"/>
        <end position="142"/>
    </location>
</feature>
<sequence length="142" mass="14725">MRTATLSLAVLATPAAALEPLPPCFVDGGGVMHPANAAPAGARVPDFVEPVTNGFVMWAFPSGEREGVVLQHCPTGDYLRVIAEADNDVAGDTFFSMLQSERAYTLEQMAATLETLGVETFRGRGGMGTCACDFLGDVAGGG</sequence>
<dbReference type="STRING" id="1123501.Wenmar_01437"/>
<organism evidence="2 3">
    <name type="scientific">Wenxinia marina DSM 24838</name>
    <dbReference type="NCBI Taxonomy" id="1123501"/>
    <lineage>
        <taxon>Bacteria</taxon>
        <taxon>Pseudomonadati</taxon>
        <taxon>Pseudomonadota</taxon>
        <taxon>Alphaproteobacteria</taxon>
        <taxon>Rhodobacterales</taxon>
        <taxon>Roseobacteraceae</taxon>
        <taxon>Wenxinia</taxon>
    </lineage>
</organism>